<accession>A0A7R8CST0</accession>
<evidence type="ECO:0000313" key="2">
    <source>
        <dbReference type="Proteomes" id="UP000675881"/>
    </source>
</evidence>
<gene>
    <name evidence="1" type="ORF">LSAA_6709</name>
</gene>
<organism evidence="1 2">
    <name type="scientific">Lepeophtheirus salmonis</name>
    <name type="common">Salmon louse</name>
    <name type="synonym">Caligus salmonis</name>
    <dbReference type="NCBI Taxonomy" id="72036"/>
    <lineage>
        <taxon>Eukaryota</taxon>
        <taxon>Metazoa</taxon>
        <taxon>Ecdysozoa</taxon>
        <taxon>Arthropoda</taxon>
        <taxon>Crustacea</taxon>
        <taxon>Multicrustacea</taxon>
        <taxon>Hexanauplia</taxon>
        <taxon>Copepoda</taxon>
        <taxon>Siphonostomatoida</taxon>
        <taxon>Caligidae</taxon>
        <taxon>Lepeophtheirus</taxon>
    </lineage>
</organism>
<proteinExistence type="predicted"/>
<dbReference type="AlphaFoldDB" id="A0A7R8CST0"/>
<sequence>MAIMVDHLHLECSELSYPVRTFGPYEDDEATDIDDEDEERGGPMDIIAVRRKILNQLCEVVSHTRKWANDEDDNSNYYEIEEINSGIEKAINDVNGITLPVHSCEQRHWVSCHFKMDQTSRTRFAKQIFFGKKRSDMETGFIEKDINMTNLKDLAGVYKGSNFVGT</sequence>
<reference evidence="1" key="1">
    <citation type="submission" date="2021-02" db="EMBL/GenBank/DDBJ databases">
        <authorList>
            <person name="Bekaert M."/>
        </authorList>
    </citation>
    <scope>NUCLEOTIDE SEQUENCE</scope>
    <source>
        <strain evidence="1">IoA-00</strain>
    </source>
</reference>
<dbReference type="Proteomes" id="UP000675881">
    <property type="component" value="Chromosome 2"/>
</dbReference>
<protein>
    <submittedName>
        <fullName evidence="1">(salmon louse) hypothetical protein</fullName>
    </submittedName>
</protein>
<name>A0A7R8CST0_LEPSM</name>
<keyword evidence="2" id="KW-1185">Reference proteome</keyword>
<dbReference type="EMBL" id="HG994581">
    <property type="protein sequence ID" value="CAF2867281.1"/>
    <property type="molecule type" value="Genomic_DNA"/>
</dbReference>
<evidence type="ECO:0000313" key="1">
    <source>
        <dbReference type="EMBL" id="CAF2867281.1"/>
    </source>
</evidence>